<dbReference type="InterPro" id="IPR000415">
    <property type="entry name" value="Nitroreductase-like"/>
</dbReference>
<dbReference type="CDD" id="cd02149">
    <property type="entry name" value="NfsB-like"/>
    <property type="match status" value="1"/>
</dbReference>
<evidence type="ECO:0000256" key="1">
    <source>
        <dbReference type="ARBA" id="ARBA00001917"/>
    </source>
</evidence>
<feature type="domain" description="Nitroreductase" evidence="8">
    <location>
        <begin position="11"/>
        <end position="199"/>
    </location>
</feature>
<dbReference type="OrthoDB" id="9809288at2"/>
<dbReference type="GO" id="GO:0046256">
    <property type="term" value="P:2,4,6-trinitrotoluene catabolic process"/>
    <property type="evidence" value="ECO:0007669"/>
    <property type="project" value="TreeGrafter"/>
</dbReference>
<dbReference type="Gene3D" id="3.40.109.10">
    <property type="entry name" value="NADH Oxidase"/>
    <property type="match status" value="1"/>
</dbReference>
<dbReference type="eggNOG" id="COG0778">
    <property type="taxonomic scope" value="Bacteria"/>
</dbReference>
<evidence type="ECO:0000256" key="2">
    <source>
        <dbReference type="ARBA" id="ARBA00007118"/>
    </source>
</evidence>
<proteinExistence type="inferred from homology"/>
<dbReference type="GO" id="GO:0046857">
    <property type="term" value="F:oxidoreductase activity, acting on other nitrogenous compounds as donors, with NAD or NADP as acceptor"/>
    <property type="evidence" value="ECO:0007669"/>
    <property type="project" value="TreeGrafter"/>
</dbReference>
<organism evidence="9 10">
    <name type="scientific">Bacillus gaemokensis</name>
    <dbReference type="NCBI Taxonomy" id="574375"/>
    <lineage>
        <taxon>Bacteria</taxon>
        <taxon>Bacillati</taxon>
        <taxon>Bacillota</taxon>
        <taxon>Bacilli</taxon>
        <taxon>Bacillales</taxon>
        <taxon>Bacillaceae</taxon>
        <taxon>Bacillus</taxon>
        <taxon>Bacillus cereus group</taxon>
    </lineage>
</organism>
<name>A0A073K717_9BACI</name>
<evidence type="ECO:0000259" key="8">
    <source>
        <dbReference type="Pfam" id="PF00881"/>
    </source>
</evidence>
<dbReference type="InterPro" id="IPR029479">
    <property type="entry name" value="Nitroreductase"/>
</dbReference>
<evidence type="ECO:0000256" key="3">
    <source>
        <dbReference type="ARBA" id="ARBA00022630"/>
    </source>
</evidence>
<evidence type="ECO:0000256" key="7">
    <source>
        <dbReference type="ARBA" id="ARBA00023027"/>
    </source>
</evidence>
<evidence type="ECO:0000256" key="4">
    <source>
        <dbReference type="ARBA" id="ARBA00022643"/>
    </source>
</evidence>
<dbReference type="PANTHER" id="PTHR23026:SF125">
    <property type="entry name" value="OXYGEN-INSENSITIVE NAD(P)H NITROREDUCTASE"/>
    <property type="match status" value="1"/>
</dbReference>
<comment type="similarity">
    <text evidence="2">Belongs to the nitroreductase family.</text>
</comment>
<dbReference type="SUPFAM" id="SSF55469">
    <property type="entry name" value="FMN-dependent nitroreductase-like"/>
    <property type="match status" value="1"/>
</dbReference>
<dbReference type="GO" id="GO:0005829">
    <property type="term" value="C:cytosol"/>
    <property type="evidence" value="ECO:0007669"/>
    <property type="project" value="TreeGrafter"/>
</dbReference>
<comment type="caution">
    <text evidence="9">The sequence shown here is derived from an EMBL/GenBank/DDBJ whole genome shotgun (WGS) entry which is preliminary data.</text>
</comment>
<dbReference type="Proteomes" id="UP000027778">
    <property type="component" value="Unassembled WGS sequence"/>
</dbReference>
<dbReference type="InterPro" id="IPR033878">
    <property type="entry name" value="NfsB-like"/>
</dbReference>
<dbReference type="AlphaFoldDB" id="A0A073K717"/>
<keyword evidence="7" id="KW-0520">NAD</keyword>
<evidence type="ECO:0000313" key="9">
    <source>
        <dbReference type="EMBL" id="KEK23069.1"/>
    </source>
</evidence>
<reference evidence="9 10" key="1">
    <citation type="submission" date="2014-06" db="EMBL/GenBank/DDBJ databases">
        <title>Draft genome sequence of Bacillus gaemokensis JCM 15801 (MCCC 1A00707).</title>
        <authorList>
            <person name="Lai Q."/>
            <person name="Liu Y."/>
            <person name="Shao Z."/>
        </authorList>
    </citation>
    <scope>NUCLEOTIDE SEQUENCE [LARGE SCALE GENOMIC DNA]</scope>
    <source>
        <strain evidence="9 10">JCM 15801</strain>
    </source>
</reference>
<dbReference type="STRING" id="574375.AZF08_22625"/>
<dbReference type="PANTHER" id="PTHR23026">
    <property type="entry name" value="NADPH NITROREDUCTASE"/>
    <property type="match status" value="1"/>
</dbReference>
<keyword evidence="10" id="KW-1185">Reference proteome</keyword>
<evidence type="ECO:0000256" key="6">
    <source>
        <dbReference type="ARBA" id="ARBA00023002"/>
    </source>
</evidence>
<dbReference type="Pfam" id="PF00881">
    <property type="entry name" value="Nitroreductase"/>
    <property type="match status" value="1"/>
</dbReference>
<sequence length="220" mass="25776">MPINLRIEAFKYRHACKEFDIDRKITKEEFDFILETARLSPSSFGFEPWKFIVLQDSTLRKKLIPVTWGGQKQLKTASHFIVILARTKKDMSADSDYILNIMRNTHKLPENIILQRCSAYEKFLYTDFKLFENERAMFEWSCRQTYLALGNMLTSAAHIGIDSCPIEGFNKDKVEDILVNEGLMDKNRFGISSMVAFGYRVNQPREKTRQTIKEIVQWVQ</sequence>
<keyword evidence="3" id="KW-0285">Flavoprotein</keyword>
<comment type="cofactor">
    <cofactor evidence="1">
        <name>FMN</name>
        <dbReference type="ChEBI" id="CHEBI:58210"/>
    </cofactor>
</comment>
<dbReference type="EMBL" id="JOTM01000021">
    <property type="protein sequence ID" value="KEK23069.1"/>
    <property type="molecule type" value="Genomic_DNA"/>
</dbReference>
<dbReference type="RefSeq" id="WP_033676353.1">
    <property type="nucleotide sequence ID" value="NZ_JOTM01000021.1"/>
</dbReference>
<evidence type="ECO:0000313" key="10">
    <source>
        <dbReference type="Proteomes" id="UP000027778"/>
    </source>
</evidence>
<accession>A0A073K717</accession>
<keyword evidence="4" id="KW-0288">FMN</keyword>
<protein>
    <submittedName>
        <fullName evidence="9">NAD(P)H nitroreductase YfkO</fullName>
    </submittedName>
</protein>
<evidence type="ECO:0000256" key="5">
    <source>
        <dbReference type="ARBA" id="ARBA00022857"/>
    </source>
</evidence>
<dbReference type="InterPro" id="IPR050627">
    <property type="entry name" value="Nitroreductase/BluB"/>
</dbReference>
<gene>
    <name evidence="9" type="ORF">BAGA_14670</name>
</gene>
<keyword evidence="6" id="KW-0560">Oxidoreductase</keyword>
<keyword evidence="5" id="KW-0521">NADP</keyword>